<comment type="catalytic activity">
    <reaction evidence="7">
        <text>a 2'-deoxycytidine in DNA + S-adenosyl-L-methionine = a 5-methyl-2'-deoxycytidine in DNA + S-adenosyl-L-homocysteine + H(+)</text>
        <dbReference type="Rhea" id="RHEA:13681"/>
        <dbReference type="Rhea" id="RHEA-COMP:11369"/>
        <dbReference type="Rhea" id="RHEA-COMP:11370"/>
        <dbReference type="ChEBI" id="CHEBI:15378"/>
        <dbReference type="ChEBI" id="CHEBI:57856"/>
        <dbReference type="ChEBI" id="CHEBI:59789"/>
        <dbReference type="ChEBI" id="CHEBI:85452"/>
        <dbReference type="ChEBI" id="CHEBI:85454"/>
        <dbReference type="EC" id="2.1.1.37"/>
    </reaction>
</comment>
<dbReference type="GO" id="GO:0032259">
    <property type="term" value="P:methylation"/>
    <property type="evidence" value="ECO:0007669"/>
    <property type="project" value="UniProtKB-KW"/>
</dbReference>
<dbReference type="PANTHER" id="PTHR46098">
    <property type="entry name" value="TRNA (CYTOSINE(38)-C(5))-METHYLTRANSFERASE"/>
    <property type="match status" value="1"/>
</dbReference>
<dbReference type="Pfam" id="PF00145">
    <property type="entry name" value="DNA_methylase"/>
    <property type="match status" value="1"/>
</dbReference>
<evidence type="ECO:0000256" key="2">
    <source>
        <dbReference type="ARBA" id="ARBA00022679"/>
    </source>
</evidence>
<dbReference type="GO" id="GO:0003886">
    <property type="term" value="F:DNA (cytosine-5-)-methyltransferase activity"/>
    <property type="evidence" value="ECO:0007669"/>
    <property type="project" value="UniProtKB-EC"/>
</dbReference>
<dbReference type="Proteomes" id="UP001631949">
    <property type="component" value="Unassembled WGS sequence"/>
</dbReference>
<evidence type="ECO:0000256" key="1">
    <source>
        <dbReference type="ARBA" id="ARBA00022603"/>
    </source>
</evidence>
<dbReference type="InterPro" id="IPR029063">
    <property type="entry name" value="SAM-dependent_MTases_sf"/>
</dbReference>
<evidence type="ECO:0000256" key="7">
    <source>
        <dbReference type="RuleBase" id="RU000417"/>
    </source>
</evidence>
<dbReference type="Gene3D" id="3.90.120.10">
    <property type="entry name" value="DNA Methylase, subunit A, domain 2"/>
    <property type="match status" value="1"/>
</dbReference>
<organism evidence="8 9">
    <name type="scientific">Peptococcus simiae</name>
    <dbReference type="NCBI Taxonomy" id="1643805"/>
    <lineage>
        <taxon>Bacteria</taxon>
        <taxon>Bacillati</taxon>
        <taxon>Bacillota</taxon>
        <taxon>Clostridia</taxon>
        <taxon>Eubacteriales</taxon>
        <taxon>Peptococcaceae</taxon>
        <taxon>Peptococcus</taxon>
    </lineage>
</organism>
<dbReference type="RefSeq" id="WP_408978102.1">
    <property type="nucleotide sequence ID" value="NZ_JBJUVG010000020.1"/>
</dbReference>
<accession>A0ABW9H248</accession>
<evidence type="ECO:0000256" key="4">
    <source>
        <dbReference type="ARBA" id="ARBA00022747"/>
    </source>
</evidence>
<gene>
    <name evidence="8" type="primary">dcm</name>
    <name evidence="8" type="ORF">ACKQTC_08970</name>
</gene>
<dbReference type="Gene3D" id="3.40.50.150">
    <property type="entry name" value="Vaccinia Virus protein VP39"/>
    <property type="match status" value="1"/>
</dbReference>
<evidence type="ECO:0000256" key="3">
    <source>
        <dbReference type="ARBA" id="ARBA00022691"/>
    </source>
</evidence>
<dbReference type="EMBL" id="JBJUVG010000020">
    <property type="protein sequence ID" value="MFM9414497.1"/>
    <property type="molecule type" value="Genomic_DNA"/>
</dbReference>
<evidence type="ECO:0000313" key="9">
    <source>
        <dbReference type="Proteomes" id="UP001631949"/>
    </source>
</evidence>
<keyword evidence="2 5" id="KW-0808">Transferase</keyword>
<protein>
    <recommendedName>
        <fullName evidence="7">Cytosine-specific methyltransferase</fullName>
        <ecNumber evidence="7">2.1.1.37</ecNumber>
    </recommendedName>
</protein>
<keyword evidence="1 5" id="KW-0489">Methyltransferase</keyword>
<dbReference type="EC" id="2.1.1.37" evidence="7"/>
<evidence type="ECO:0000313" key="8">
    <source>
        <dbReference type="EMBL" id="MFM9414497.1"/>
    </source>
</evidence>
<dbReference type="NCBIfam" id="TIGR00675">
    <property type="entry name" value="dcm"/>
    <property type="match status" value="1"/>
</dbReference>
<proteinExistence type="inferred from homology"/>
<dbReference type="InterPro" id="IPR018117">
    <property type="entry name" value="C5_DNA_meth_AS"/>
</dbReference>
<dbReference type="PROSITE" id="PS51679">
    <property type="entry name" value="SAM_MT_C5"/>
    <property type="match status" value="1"/>
</dbReference>
<comment type="similarity">
    <text evidence="5 6">Belongs to the class I-like SAM-binding methyltransferase superfamily. C5-methyltransferase family.</text>
</comment>
<reference evidence="8 9" key="1">
    <citation type="journal article" date="2016" name="Int. J. Syst. Evol. Microbiol.">
        <title>Peptococcus simiae sp. nov., isolated from rhesus macaque faeces and emended description of the genus Peptococcus.</title>
        <authorList>
            <person name="Shkoporov A.N."/>
            <person name="Efimov B.A."/>
            <person name="Kondova I."/>
            <person name="Ouwerling B."/>
            <person name="Chaplin A.V."/>
            <person name="Shcherbakova V.A."/>
            <person name="Langermans J.A.M."/>
        </authorList>
    </citation>
    <scope>NUCLEOTIDE SEQUENCE [LARGE SCALE GENOMIC DNA]</scope>
    <source>
        <strain evidence="8 9">M108</strain>
    </source>
</reference>
<keyword evidence="4" id="KW-0680">Restriction system</keyword>
<keyword evidence="9" id="KW-1185">Reference proteome</keyword>
<name>A0ABW9H248_9FIRM</name>
<dbReference type="PROSITE" id="PS00094">
    <property type="entry name" value="C5_MTASE_1"/>
    <property type="match status" value="1"/>
</dbReference>
<evidence type="ECO:0000256" key="6">
    <source>
        <dbReference type="RuleBase" id="RU000416"/>
    </source>
</evidence>
<sequence>MKIFSMFDGVGGFILGLNNADPDFYKTSYSNQFEPSRKSQDAYEVGVYRFPDMEHLPSDVAQIPDDKFLEMKNAGVSMIVGGFPCQDYSVARSKKNELGIEGKKGVLFWEIIRATEIIKPKYLILENVDRLLKAPSKQRGRDFAVMLAAFNQLGYSVEWRVINAADYGRAQRRRRVFFFIYHNTTPWANRIEQSYEKNTQLSLFDEKEFSTYKNYIFKEGLFARQFPVENDIVKNQKKFVQLDRDIKQVSDNYQAGKMWNSGIMRHGYVYSAETRAIESEKKLTLGDILQDESVIPEKYYLSKEQIMKFKYLRGPKKIERQSESGHTYTFSEGGMSEYDSLDLPGRTMLTSEGTTNRSTHLLKINGRYRFLTPIEAERLQDFPDDWTKYKQLDDGKISQVSDRMRYFFMGNALVTTIVTRIGLELKKIILENDEL</sequence>
<dbReference type="PANTHER" id="PTHR46098:SF1">
    <property type="entry name" value="TRNA (CYTOSINE(38)-C(5))-METHYLTRANSFERASE"/>
    <property type="match status" value="1"/>
</dbReference>
<dbReference type="InterPro" id="IPR050750">
    <property type="entry name" value="C5-MTase"/>
</dbReference>
<evidence type="ECO:0000256" key="5">
    <source>
        <dbReference type="PROSITE-ProRule" id="PRU01016"/>
    </source>
</evidence>
<dbReference type="InterPro" id="IPR001525">
    <property type="entry name" value="C5_MeTfrase"/>
</dbReference>
<keyword evidence="3 5" id="KW-0949">S-adenosyl-L-methionine</keyword>
<comment type="caution">
    <text evidence="8">The sequence shown here is derived from an EMBL/GenBank/DDBJ whole genome shotgun (WGS) entry which is preliminary data.</text>
</comment>
<feature type="active site" evidence="5">
    <location>
        <position position="85"/>
    </location>
</feature>
<dbReference type="SUPFAM" id="SSF53335">
    <property type="entry name" value="S-adenosyl-L-methionine-dependent methyltransferases"/>
    <property type="match status" value="1"/>
</dbReference>
<dbReference type="PRINTS" id="PR00105">
    <property type="entry name" value="C5METTRFRASE"/>
</dbReference>